<gene>
    <name evidence="1" type="ORF">THF1A12_320117</name>
</gene>
<protein>
    <submittedName>
        <fullName evidence="1">Uncharacterized protein</fullName>
    </submittedName>
</protein>
<organism evidence="1 2">
    <name type="scientific">Vibrio jasicida</name>
    <dbReference type="NCBI Taxonomy" id="766224"/>
    <lineage>
        <taxon>Bacteria</taxon>
        <taxon>Pseudomonadati</taxon>
        <taxon>Pseudomonadota</taxon>
        <taxon>Gammaproteobacteria</taxon>
        <taxon>Vibrionales</taxon>
        <taxon>Vibrionaceae</taxon>
        <taxon>Vibrio</taxon>
    </lineage>
</organism>
<evidence type="ECO:0000313" key="2">
    <source>
        <dbReference type="Proteomes" id="UP001295462"/>
    </source>
</evidence>
<accession>A0AAU9QPE7</accession>
<comment type="caution">
    <text evidence="1">The sequence shown here is derived from an EMBL/GenBank/DDBJ whole genome shotgun (WGS) entry which is preliminary data.</text>
</comment>
<reference evidence="1" key="1">
    <citation type="submission" date="2022-01" db="EMBL/GenBank/DDBJ databases">
        <authorList>
            <person name="Lagorce A."/>
        </authorList>
    </citation>
    <scope>NUCLEOTIDE SEQUENCE</scope>
    <source>
        <strain evidence="1">Th15_F1_A12</strain>
    </source>
</reference>
<dbReference type="EMBL" id="CAKMUD010000086">
    <property type="protein sequence ID" value="CAH1597604.1"/>
    <property type="molecule type" value="Genomic_DNA"/>
</dbReference>
<sequence length="40" mass="4539">MKMPLVVNPLEKSVIQISPSVPTLVVQITHNLTLSMTWRH</sequence>
<dbReference type="AlphaFoldDB" id="A0AAU9QPE7"/>
<evidence type="ECO:0000313" key="1">
    <source>
        <dbReference type="EMBL" id="CAH1597604.1"/>
    </source>
</evidence>
<name>A0AAU9QPE7_9VIBR</name>
<proteinExistence type="predicted"/>
<dbReference type="Proteomes" id="UP001295462">
    <property type="component" value="Unassembled WGS sequence"/>
</dbReference>